<name>A0ABD1N9M8_9FABA</name>
<protein>
    <submittedName>
        <fullName evidence="1">Uncharacterized protein</fullName>
    </submittedName>
</protein>
<proteinExistence type="predicted"/>
<evidence type="ECO:0000313" key="1">
    <source>
        <dbReference type="EMBL" id="KAL2343895.1"/>
    </source>
</evidence>
<dbReference type="Proteomes" id="UP001603857">
    <property type="component" value="Unassembled WGS sequence"/>
</dbReference>
<accession>A0ABD1N9M8</accession>
<keyword evidence="2" id="KW-1185">Reference proteome</keyword>
<reference evidence="1 2" key="1">
    <citation type="submission" date="2024-08" db="EMBL/GenBank/DDBJ databases">
        <title>Insights into the chromosomal genome structure of Flemingia macrophylla.</title>
        <authorList>
            <person name="Ding Y."/>
            <person name="Zhao Y."/>
            <person name="Bi W."/>
            <person name="Wu M."/>
            <person name="Zhao G."/>
            <person name="Gong Y."/>
            <person name="Li W."/>
            <person name="Zhang P."/>
        </authorList>
    </citation>
    <scope>NUCLEOTIDE SEQUENCE [LARGE SCALE GENOMIC DNA]</scope>
    <source>
        <strain evidence="1">DYQJB</strain>
        <tissue evidence="1">Leaf</tissue>
    </source>
</reference>
<comment type="caution">
    <text evidence="1">The sequence shown here is derived from an EMBL/GenBank/DDBJ whole genome shotgun (WGS) entry which is preliminary data.</text>
</comment>
<gene>
    <name evidence="1" type="ORF">Fmac_005180</name>
</gene>
<organism evidence="1 2">
    <name type="scientific">Flemingia macrophylla</name>
    <dbReference type="NCBI Taxonomy" id="520843"/>
    <lineage>
        <taxon>Eukaryota</taxon>
        <taxon>Viridiplantae</taxon>
        <taxon>Streptophyta</taxon>
        <taxon>Embryophyta</taxon>
        <taxon>Tracheophyta</taxon>
        <taxon>Spermatophyta</taxon>
        <taxon>Magnoliopsida</taxon>
        <taxon>eudicotyledons</taxon>
        <taxon>Gunneridae</taxon>
        <taxon>Pentapetalae</taxon>
        <taxon>rosids</taxon>
        <taxon>fabids</taxon>
        <taxon>Fabales</taxon>
        <taxon>Fabaceae</taxon>
        <taxon>Papilionoideae</taxon>
        <taxon>50 kb inversion clade</taxon>
        <taxon>NPAAA clade</taxon>
        <taxon>indigoferoid/millettioid clade</taxon>
        <taxon>Phaseoleae</taxon>
        <taxon>Flemingia</taxon>
    </lineage>
</organism>
<evidence type="ECO:0000313" key="2">
    <source>
        <dbReference type="Proteomes" id="UP001603857"/>
    </source>
</evidence>
<dbReference type="EMBL" id="JBGMDY010000002">
    <property type="protein sequence ID" value="KAL2343895.1"/>
    <property type="molecule type" value="Genomic_DNA"/>
</dbReference>
<sequence>MARGNSPFVLYTLESNANQYPVGLPEGYPIPKTKLYEVEDPTTFSSNYQLLSIDKKKDHLVVARNNLELFSTILSYEVNPKPLKFKWTYNA</sequence>
<dbReference type="AlphaFoldDB" id="A0ABD1N9M8"/>